<evidence type="ECO:0000256" key="8">
    <source>
        <dbReference type="ARBA" id="ARBA00023136"/>
    </source>
</evidence>
<sequence>MRRFRRRRSPRFSGQSFNKLIPNLITVLAVCFGLSGLRFALNGKWEFAVGMIVLAAVFDALDGRMARLLRAQSKFGAELDSLSDFVSFGVAPGVIMYLWALQPMGSFGWMAALFFATCCMLRLARFNSRLDDEKPSFAYNYFTGVPAPAGAGLALLPMMLAFQTGFDLNAFPPAVAIWLVMVGLLMVSQLPTFSFKRMKVPHRMVLPILIVAGLIITGVVSAPWFMLALLIIAYLVSIPLSVAAYRRLLREAEQMAAAEPARDKPQEVAGGPVAGADADGRPAKLH</sequence>
<evidence type="ECO:0000256" key="4">
    <source>
        <dbReference type="ARBA" id="ARBA00022679"/>
    </source>
</evidence>
<evidence type="ECO:0000256" key="7">
    <source>
        <dbReference type="ARBA" id="ARBA00023098"/>
    </source>
</evidence>
<keyword evidence="10" id="KW-1208">Phospholipid metabolism</keyword>
<dbReference type="Pfam" id="PF01066">
    <property type="entry name" value="CDP-OH_P_transf"/>
    <property type="match status" value="1"/>
</dbReference>
<evidence type="ECO:0000256" key="10">
    <source>
        <dbReference type="ARBA" id="ARBA00023264"/>
    </source>
</evidence>
<evidence type="ECO:0000256" key="13">
    <source>
        <dbReference type="SAM" id="Phobius"/>
    </source>
</evidence>
<comment type="caution">
    <text evidence="15">The sequence shown here is derived from an EMBL/GenBank/DDBJ whole genome shotgun (WGS) entry which is preliminary data.</text>
</comment>
<reference evidence="15" key="1">
    <citation type="journal article" date="2014" name="Int. J. Syst. Evol. Microbiol.">
        <title>Complete genome sequence of Corynebacterium casei LMG S-19264T (=DSM 44701T), isolated from a smear-ripened cheese.</title>
        <authorList>
            <consortium name="US DOE Joint Genome Institute (JGI-PGF)"/>
            <person name="Walter F."/>
            <person name="Albersmeier A."/>
            <person name="Kalinowski J."/>
            <person name="Ruckert C."/>
        </authorList>
    </citation>
    <scope>NUCLEOTIDE SEQUENCE</scope>
    <source>
        <strain evidence="15">KCTC 42651</strain>
    </source>
</reference>
<dbReference type="PANTHER" id="PTHR14269">
    <property type="entry name" value="CDP-DIACYLGLYCEROL--GLYCEROL-3-PHOSPHATE 3-PHOSPHATIDYLTRANSFERASE-RELATED"/>
    <property type="match status" value="1"/>
</dbReference>
<keyword evidence="5 13" id="KW-0812">Transmembrane</keyword>
<evidence type="ECO:0000313" key="16">
    <source>
        <dbReference type="Proteomes" id="UP000630353"/>
    </source>
</evidence>
<feature type="transmembrane region" description="Helical" evidence="13">
    <location>
        <begin position="137"/>
        <end position="158"/>
    </location>
</feature>
<keyword evidence="4 11" id="KW-0808">Transferase</keyword>
<organism evidence="15 16">
    <name type="scientific">Thalassobaculum fulvum</name>
    <dbReference type="NCBI Taxonomy" id="1633335"/>
    <lineage>
        <taxon>Bacteria</taxon>
        <taxon>Pseudomonadati</taxon>
        <taxon>Pseudomonadota</taxon>
        <taxon>Alphaproteobacteria</taxon>
        <taxon>Rhodospirillales</taxon>
        <taxon>Thalassobaculaceae</taxon>
        <taxon>Thalassobaculum</taxon>
    </lineage>
</organism>
<dbReference type="GO" id="GO:0016020">
    <property type="term" value="C:membrane"/>
    <property type="evidence" value="ECO:0007669"/>
    <property type="project" value="UniProtKB-SubCell"/>
</dbReference>
<name>A0A918XXD0_9PROT</name>
<feature type="transmembrane region" description="Helical" evidence="13">
    <location>
        <begin position="20"/>
        <end position="39"/>
    </location>
</feature>
<dbReference type="GO" id="GO:0008654">
    <property type="term" value="P:phospholipid biosynthetic process"/>
    <property type="evidence" value="ECO:0007669"/>
    <property type="project" value="UniProtKB-KW"/>
</dbReference>
<keyword evidence="6 13" id="KW-1133">Transmembrane helix</keyword>
<dbReference type="AlphaFoldDB" id="A0A918XXD0"/>
<evidence type="ECO:0000256" key="6">
    <source>
        <dbReference type="ARBA" id="ARBA00022989"/>
    </source>
</evidence>
<feature type="transmembrane region" description="Helical" evidence="13">
    <location>
        <begin position="200"/>
        <end position="219"/>
    </location>
</feature>
<keyword evidence="8 13" id="KW-0472">Membrane</keyword>
<dbReference type="Gene3D" id="1.20.120.1760">
    <property type="match status" value="1"/>
</dbReference>
<dbReference type="RefSeq" id="WP_189994477.1">
    <property type="nucleotide sequence ID" value="NZ_BMZS01000012.1"/>
</dbReference>
<comment type="subcellular location">
    <subcellularLocation>
        <location evidence="1">Membrane</location>
        <topology evidence="1">Multi-pass membrane protein</topology>
    </subcellularLocation>
</comment>
<gene>
    <name evidence="15" type="ORF">GCM10017083_48080</name>
</gene>
<evidence type="ECO:0000256" key="2">
    <source>
        <dbReference type="ARBA" id="ARBA00010441"/>
    </source>
</evidence>
<dbReference type="EMBL" id="BMZS01000012">
    <property type="protein sequence ID" value="GHD61115.1"/>
    <property type="molecule type" value="Genomic_DNA"/>
</dbReference>
<evidence type="ECO:0000259" key="14">
    <source>
        <dbReference type="Pfam" id="PF08009"/>
    </source>
</evidence>
<feature type="compositionally biased region" description="Low complexity" evidence="12">
    <location>
        <begin position="268"/>
        <end position="277"/>
    </location>
</feature>
<evidence type="ECO:0000256" key="12">
    <source>
        <dbReference type="SAM" id="MobiDB-lite"/>
    </source>
</evidence>
<feature type="transmembrane region" description="Helical" evidence="13">
    <location>
        <begin position="225"/>
        <end position="245"/>
    </location>
</feature>
<dbReference type="InterPro" id="IPR000462">
    <property type="entry name" value="CDP-OH_P_trans"/>
</dbReference>
<feature type="domain" description="CDP-alcohol phosphatidyltransferase C-terminal" evidence="14">
    <location>
        <begin position="203"/>
        <end position="239"/>
    </location>
</feature>
<dbReference type="InterPro" id="IPR043130">
    <property type="entry name" value="CDP-OH_PTrfase_TM_dom"/>
</dbReference>
<dbReference type="GO" id="GO:0016780">
    <property type="term" value="F:phosphotransferase activity, for other substituted phosphate groups"/>
    <property type="evidence" value="ECO:0007669"/>
    <property type="project" value="InterPro"/>
</dbReference>
<comment type="similarity">
    <text evidence="2 11">Belongs to the CDP-alcohol phosphatidyltransferase class-I family.</text>
</comment>
<evidence type="ECO:0000256" key="11">
    <source>
        <dbReference type="RuleBase" id="RU003750"/>
    </source>
</evidence>
<feature type="transmembrane region" description="Helical" evidence="13">
    <location>
        <begin position="170"/>
        <end position="188"/>
    </location>
</feature>
<evidence type="ECO:0000256" key="1">
    <source>
        <dbReference type="ARBA" id="ARBA00004141"/>
    </source>
</evidence>
<evidence type="ECO:0000256" key="9">
    <source>
        <dbReference type="ARBA" id="ARBA00023209"/>
    </source>
</evidence>
<evidence type="ECO:0000256" key="5">
    <source>
        <dbReference type="ARBA" id="ARBA00022692"/>
    </source>
</evidence>
<dbReference type="Proteomes" id="UP000630353">
    <property type="component" value="Unassembled WGS sequence"/>
</dbReference>
<proteinExistence type="inferred from homology"/>
<protein>
    <submittedName>
        <fullName evidence="15">CDP-diacylglycerol--serine O-phosphatidyltransferase</fullName>
    </submittedName>
</protein>
<dbReference type="InterPro" id="IPR048254">
    <property type="entry name" value="CDP_ALCOHOL_P_TRANSF_CS"/>
</dbReference>
<evidence type="ECO:0000256" key="3">
    <source>
        <dbReference type="ARBA" id="ARBA00022516"/>
    </source>
</evidence>
<keyword evidence="9" id="KW-0594">Phospholipid biosynthesis</keyword>
<reference evidence="15" key="2">
    <citation type="submission" date="2020-09" db="EMBL/GenBank/DDBJ databases">
        <authorList>
            <person name="Sun Q."/>
            <person name="Kim S."/>
        </authorList>
    </citation>
    <scope>NUCLEOTIDE SEQUENCE</scope>
    <source>
        <strain evidence="15">KCTC 42651</strain>
    </source>
</reference>
<keyword evidence="16" id="KW-1185">Reference proteome</keyword>
<dbReference type="InterPro" id="IPR050324">
    <property type="entry name" value="CDP-alcohol_PTase-I"/>
</dbReference>
<evidence type="ECO:0000313" key="15">
    <source>
        <dbReference type="EMBL" id="GHD61115.1"/>
    </source>
</evidence>
<feature type="region of interest" description="Disordered" evidence="12">
    <location>
        <begin position="257"/>
        <end position="286"/>
    </location>
</feature>
<dbReference type="InterPro" id="IPR012616">
    <property type="entry name" value="CDP-OH_P_trans_C"/>
</dbReference>
<accession>A0A918XXD0</accession>
<dbReference type="Pfam" id="PF08009">
    <property type="entry name" value="CDP-OH_P_tran_2"/>
    <property type="match status" value="1"/>
</dbReference>
<keyword evidence="3" id="KW-0444">Lipid biosynthesis</keyword>
<keyword evidence="7" id="KW-0443">Lipid metabolism</keyword>
<dbReference type="PROSITE" id="PS00379">
    <property type="entry name" value="CDP_ALCOHOL_P_TRANSF"/>
    <property type="match status" value="1"/>
</dbReference>
<dbReference type="PANTHER" id="PTHR14269:SF61">
    <property type="entry name" value="CDP-DIACYLGLYCEROL--SERINE O-PHOSPHATIDYLTRANSFERASE"/>
    <property type="match status" value="1"/>
</dbReference>